<keyword evidence="2" id="KW-1185">Reference proteome</keyword>
<proteinExistence type="predicted"/>
<dbReference type="EMBL" id="CM017326">
    <property type="protein sequence ID" value="KAE8077363.1"/>
    <property type="molecule type" value="Genomic_DNA"/>
</dbReference>
<evidence type="ECO:0000313" key="2">
    <source>
        <dbReference type="Proteomes" id="UP000327013"/>
    </source>
</evidence>
<protein>
    <submittedName>
        <fullName evidence="1">Uncharacterized protein</fullName>
    </submittedName>
</protein>
<gene>
    <name evidence="1" type="ORF">FH972_015934</name>
</gene>
<organism evidence="1 2">
    <name type="scientific">Carpinus fangiana</name>
    <dbReference type="NCBI Taxonomy" id="176857"/>
    <lineage>
        <taxon>Eukaryota</taxon>
        <taxon>Viridiplantae</taxon>
        <taxon>Streptophyta</taxon>
        <taxon>Embryophyta</taxon>
        <taxon>Tracheophyta</taxon>
        <taxon>Spermatophyta</taxon>
        <taxon>Magnoliopsida</taxon>
        <taxon>eudicotyledons</taxon>
        <taxon>Gunneridae</taxon>
        <taxon>Pentapetalae</taxon>
        <taxon>rosids</taxon>
        <taxon>fabids</taxon>
        <taxon>Fagales</taxon>
        <taxon>Betulaceae</taxon>
        <taxon>Carpinus</taxon>
    </lineage>
</organism>
<sequence>MQGLKVRNDPSGGLCGKERDIWVQRRHGTMGASNEAGHGSGHRGVSVDTGAHGFGTAFQFLFKVGIMLSLTAKLAFPFITCQAFTSRASGRPLI</sequence>
<name>A0A5N6REB7_9ROSI</name>
<accession>A0A5N6REB7</accession>
<dbReference type="AlphaFoldDB" id="A0A5N6REB7"/>
<dbReference type="Proteomes" id="UP000327013">
    <property type="component" value="Chromosome 6"/>
</dbReference>
<evidence type="ECO:0000313" key="1">
    <source>
        <dbReference type="EMBL" id="KAE8077363.1"/>
    </source>
</evidence>
<reference evidence="1 2" key="1">
    <citation type="submission" date="2019-06" db="EMBL/GenBank/DDBJ databases">
        <title>A chromosomal-level reference genome of Carpinus fangiana (Coryloideae, Betulaceae).</title>
        <authorList>
            <person name="Yang X."/>
            <person name="Wang Z."/>
            <person name="Zhang L."/>
            <person name="Hao G."/>
            <person name="Liu J."/>
            <person name="Yang Y."/>
        </authorList>
    </citation>
    <scope>NUCLEOTIDE SEQUENCE [LARGE SCALE GENOMIC DNA]</scope>
    <source>
        <strain evidence="1">Cfa_2016G</strain>
        <tissue evidence="1">Leaf</tissue>
    </source>
</reference>